<dbReference type="GO" id="GO:0031011">
    <property type="term" value="C:Ino80 complex"/>
    <property type="evidence" value="ECO:0007669"/>
    <property type="project" value="UniProtKB-UniRule"/>
</dbReference>
<evidence type="ECO:0000256" key="17">
    <source>
        <dbReference type="SAM" id="Coils"/>
    </source>
</evidence>
<dbReference type="GO" id="GO:0003677">
    <property type="term" value="F:DNA binding"/>
    <property type="evidence" value="ECO:0007669"/>
    <property type="project" value="UniProtKB-UniRule"/>
</dbReference>
<gene>
    <name evidence="22" type="ORF">FA09DRAFT_332425</name>
</gene>
<keyword evidence="9 17" id="KW-0175">Coiled coil</keyword>
<comment type="similarity">
    <text evidence="2 16">Belongs to the SNF2/RAD54 helicase family.</text>
</comment>
<reference evidence="22 23" key="1">
    <citation type="journal article" date="2018" name="Mol. Biol. Evol.">
        <title>Broad Genomic Sampling Reveals a Smut Pathogenic Ancestry of the Fungal Clade Ustilaginomycotina.</title>
        <authorList>
            <person name="Kijpornyongpan T."/>
            <person name="Mondo S.J."/>
            <person name="Barry K."/>
            <person name="Sandor L."/>
            <person name="Lee J."/>
            <person name="Lipzen A."/>
            <person name="Pangilinan J."/>
            <person name="LaButti K."/>
            <person name="Hainaut M."/>
            <person name="Henrissat B."/>
            <person name="Grigoriev I.V."/>
            <person name="Spatafora J.W."/>
            <person name="Aime M.C."/>
        </authorList>
    </citation>
    <scope>NUCLEOTIDE SEQUENCE [LARGE SCALE GENOMIC DNA]</scope>
    <source>
        <strain evidence="22 23">MCA 4186</strain>
    </source>
</reference>
<keyword evidence="11" id="KW-0010">Activator</keyword>
<dbReference type="PROSITE" id="PS51194">
    <property type="entry name" value="HELICASE_CTER"/>
    <property type="match status" value="1"/>
</dbReference>
<evidence type="ECO:0000256" key="2">
    <source>
        <dbReference type="ARBA" id="ARBA00007025"/>
    </source>
</evidence>
<feature type="compositionally biased region" description="Basic and acidic residues" evidence="18">
    <location>
        <begin position="869"/>
        <end position="881"/>
    </location>
</feature>
<dbReference type="STRING" id="58919.A0A316Z0Z8"/>
<keyword evidence="5 16" id="KW-0227">DNA damage</keyword>
<dbReference type="RefSeq" id="XP_025595285.1">
    <property type="nucleotide sequence ID" value="XM_025743450.1"/>
</dbReference>
<feature type="compositionally biased region" description="Basic and acidic residues" evidence="18">
    <location>
        <begin position="471"/>
        <end position="481"/>
    </location>
</feature>
<evidence type="ECO:0000256" key="8">
    <source>
        <dbReference type="ARBA" id="ARBA00023015"/>
    </source>
</evidence>
<dbReference type="InterPro" id="IPR000330">
    <property type="entry name" value="SNF2_N"/>
</dbReference>
<dbReference type="GeneID" id="37270994"/>
<sequence length="1803" mass="198724">MAERRSPRSAHPSQRHRYADAAGPSGSGSGGASMAPPPHYPPGSSSAHGAFVPPSRYAGEADDAGSSAALHRPLRAAYHPAAHEPHYDDERLARRAPDAARGYEAPMPTNGAWEAEQRRRMAAHPHERAEWAGEGMGERSRERIDAGGSERAHRHSSAVQPSYQQPAPRPSYRDYSGSPEPAPRRQEDDEPAAPSKPSMSIMSLLGGPASAAPRSPSPVHASSSARFDPVRGHALPRPSYGGRASPPNIKPSYEPTEQGAGAARASISHLLDDAPRPAPPTGLSHLLDDGPPRPPRRQMEYSPEPAPAAAVRPRDARFDLSHLASASPSPSKAEAVRLPPMQEPDDSMAVDETPDTAGDSSRTAPKRRLKIKSRPSRPRKSVVEMPGWDSDLSADENRPHWQPEMVVYAAELQDRYRCIEQAYESEQKAKQAEVGLRLSRAYAMRHAAVMRRVEARERQELKQRQARQKSRREAQRKQAREREIEAELLGSVGDTKGAAAASAAAAKGKGKAAGAAAPGKGAKGKGTPAASAAKGKGKGRASATAEDLLAAELLGEDEASMAESEGRGKSKSALDANKLRKRKIEELLNETGDSDVFEEEESDAEISRASSPAGNEPEVMAEGVIPIDARREQMLADAHRKVWLQISRRDVPKVYRTVLASSANKAAYWRRVSSVAQREARRGLQRNTRTTKDVQLRARKVMREMLVFWKRNEKEEKELRRRAEKEALDRAKKEEEMREAKRQARKLNFLITQTELYSHFVGNKLKTNEAEESEETSGGNRIIDPAPASAEAAAAPTPSINPQPAGADAGAGGDLQELDFDDDDESNLRAHARRNAEEAVLAAKQKAQAFDQRAAEAQREAEASAAARDGGEQRDIGKAFDSDDMNFNNPEMGAMDLKQPKMLTCSLKDYQLKGLNWLANLYEQGINGILADEMGLGKTVQSISLMAYLAEVHNIWGPFLVIAPASTLHNWQQEIEKFVPSLKALPYWGNVKERALLRKFWNKKQISYHKDAPFHVLVTSYQLVVSDEKYFKRVRWQYMVLDEAQAIKSSSSNRWKTLLSFDCRNRLLLTGTPVQNSMQELWALLHFIMPSLFDSHDEFSEWFSKDIESHAGGENKGTLNEHQLRRLHMILKPFMLRRIKKNVQSELGDKVEIDVLCDMSARQRALYRGLRSHVSIAELMDKATSTDEAGMKSLMNLVMQFRKVCNHPELFERADVEAPLAVAHFAQSGALTREGEVLDCPDSTTSLLEVHVPKLICREGLLSVPGEHSRAGFDTKHMGNLLSIWRTESVHRSLELPKSAFAVLRLLGMNGADAEAAFHGGVTPNLLAAVEADRRTKERADFLFDDEFAASSTRPLGMLRRPVPGNSGAAPSQLLPLDAVVQDYTSSSVLSRRSARPLCITAVAPPARMVASDGPFTDAQDRLRRDEVASRLLFGLAPDERESPEALEAVQQRLPGLPPKGMLDASPADQLPGTEMQVPQMNKLIIDSSKLAKLDSLLRELKANDHRVLIYFQMTRMIDLMEEYLIFRKYKYLRLDGSSKISDRRDMVTDWQTKPELFIFLLSTRAGGLGINLTAADTVIFYDHDWNPSNDSQAMDRAHRLGQTKQVTVYRLITKGTIDERIVKMARNKKEVQDIVVGNKAYSETGMAKPQEIVSLLLDDEELAEQMLRRKQEDEAQQAQDKADAVRSSHAKRRLNKEKAARGLNSPAPGMVWTLDEDEDDFFGAKPKKAAGDDDDGAAGAASAAPAKRGRKAKPKPPADPDAPKASPKKRAPKAKKGAAAPKVPTEDDAGPAPMALDDPDAY</sequence>
<evidence type="ECO:0000256" key="18">
    <source>
        <dbReference type="SAM" id="MobiDB-lite"/>
    </source>
</evidence>
<dbReference type="FunFam" id="3.40.50.10810:FF:000022">
    <property type="entry name" value="Blast:Putative DNA helicase Ino80"/>
    <property type="match status" value="1"/>
</dbReference>
<dbReference type="EC" id="3.6.4.-" evidence="16"/>
<dbReference type="Pfam" id="PF00271">
    <property type="entry name" value="Helicase_C"/>
    <property type="match status" value="1"/>
</dbReference>
<dbReference type="InterPro" id="IPR001650">
    <property type="entry name" value="Helicase_C-like"/>
</dbReference>
<keyword evidence="6 16" id="KW-0378">Hydrolase</keyword>
<evidence type="ECO:0000259" key="20">
    <source>
        <dbReference type="PROSITE" id="PS51194"/>
    </source>
</evidence>
<name>A0A316Z0Z8_9BASI</name>
<feature type="domain" description="Helicase ATP-binding" evidence="19">
    <location>
        <begin position="919"/>
        <end position="1091"/>
    </location>
</feature>
<evidence type="ECO:0000256" key="15">
    <source>
        <dbReference type="ARBA" id="ARBA00049360"/>
    </source>
</evidence>
<dbReference type="PANTHER" id="PTHR45685:SF2">
    <property type="entry name" value="CHROMATIN-REMODELING ATPASE INO80"/>
    <property type="match status" value="1"/>
</dbReference>
<dbReference type="PROSITE" id="PS51192">
    <property type="entry name" value="HELICASE_ATP_BIND_1"/>
    <property type="match status" value="1"/>
</dbReference>
<feature type="region of interest" description="Disordered" evidence="18">
    <location>
        <begin position="505"/>
        <end position="543"/>
    </location>
</feature>
<evidence type="ECO:0000256" key="14">
    <source>
        <dbReference type="ARBA" id="ARBA00023242"/>
    </source>
</evidence>
<dbReference type="Pfam" id="PF13892">
    <property type="entry name" value="DBINO"/>
    <property type="match status" value="1"/>
</dbReference>
<dbReference type="FunFam" id="3.40.50.300:FF:001304">
    <property type="entry name" value="DNA helicase INO80"/>
    <property type="match status" value="1"/>
</dbReference>
<evidence type="ECO:0000256" key="10">
    <source>
        <dbReference type="ARBA" id="ARBA00023125"/>
    </source>
</evidence>
<keyword evidence="12" id="KW-0804">Transcription</keyword>
<evidence type="ECO:0000313" key="22">
    <source>
        <dbReference type="EMBL" id="PWN95006.1"/>
    </source>
</evidence>
<evidence type="ECO:0000256" key="12">
    <source>
        <dbReference type="ARBA" id="ARBA00023163"/>
    </source>
</evidence>
<dbReference type="Proteomes" id="UP000245946">
    <property type="component" value="Unassembled WGS sequence"/>
</dbReference>
<protein>
    <recommendedName>
        <fullName evidence="3 16">Chromatin-remodeling ATPase INO80</fullName>
        <ecNumber evidence="16">3.6.4.-</ecNumber>
    </recommendedName>
</protein>
<keyword evidence="13 16" id="KW-0234">DNA repair</keyword>
<comment type="function">
    <text evidence="16">ATPase component of the INO80 complex which remodels chromatin by shifting nucleosomes and is involved in DNA repair.</text>
</comment>
<feature type="compositionally biased region" description="Acidic residues" evidence="18">
    <location>
        <begin position="592"/>
        <end position="604"/>
    </location>
</feature>
<evidence type="ECO:0000259" key="19">
    <source>
        <dbReference type="PROSITE" id="PS51192"/>
    </source>
</evidence>
<evidence type="ECO:0000256" key="9">
    <source>
        <dbReference type="ARBA" id="ARBA00023054"/>
    </source>
</evidence>
<keyword evidence="23" id="KW-1185">Reference proteome</keyword>
<feature type="region of interest" description="Disordered" evidence="18">
    <location>
        <begin position="1670"/>
        <end position="1803"/>
    </location>
</feature>
<feature type="compositionally biased region" description="Low complexity" evidence="18">
    <location>
        <begin position="208"/>
        <end position="225"/>
    </location>
</feature>
<evidence type="ECO:0000256" key="16">
    <source>
        <dbReference type="RuleBase" id="RU368001"/>
    </source>
</evidence>
<dbReference type="PANTHER" id="PTHR45685">
    <property type="entry name" value="HELICASE SRCAP-RELATED"/>
    <property type="match status" value="1"/>
</dbReference>
<dbReference type="GO" id="GO:0005524">
    <property type="term" value="F:ATP binding"/>
    <property type="evidence" value="ECO:0007669"/>
    <property type="project" value="UniProtKB-UniRule"/>
</dbReference>
<dbReference type="InterPro" id="IPR049730">
    <property type="entry name" value="SNF2/RAD54-like_C"/>
</dbReference>
<dbReference type="GO" id="GO:0060255">
    <property type="term" value="P:regulation of macromolecule metabolic process"/>
    <property type="evidence" value="ECO:0007669"/>
    <property type="project" value="UniProtKB-ARBA"/>
</dbReference>
<dbReference type="GO" id="GO:0016887">
    <property type="term" value="F:ATP hydrolysis activity"/>
    <property type="evidence" value="ECO:0007669"/>
    <property type="project" value="TreeGrafter"/>
</dbReference>
<feature type="compositionally biased region" description="Low complexity" evidence="18">
    <location>
        <begin position="321"/>
        <end position="331"/>
    </location>
</feature>
<feature type="region of interest" description="Disordered" evidence="18">
    <location>
        <begin position="1"/>
        <end position="399"/>
    </location>
</feature>
<feature type="compositionally biased region" description="Low complexity" evidence="18">
    <location>
        <begin position="1738"/>
        <end position="1747"/>
    </location>
</feature>
<feature type="compositionally biased region" description="Basic residues" evidence="18">
    <location>
        <begin position="364"/>
        <end position="380"/>
    </location>
</feature>
<evidence type="ECO:0000256" key="4">
    <source>
        <dbReference type="ARBA" id="ARBA00022741"/>
    </source>
</evidence>
<dbReference type="OrthoDB" id="372624at2759"/>
<dbReference type="GO" id="GO:0042393">
    <property type="term" value="F:histone binding"/>
    <property type="evidence" value="ECO:0007669"/>
    <property type="project" value="TreeGrafter"/>
</dbReference>
<dbReference type="InterPro" id="IPR038718">
    <property type="entry name" value="SNF2-like_sf"/>
</dbReference>
<feature type="compositionally biased region" description="Basic residues" evidence="18">
    <location>
        <begin position="1767"/>
        <end position="1777"/>
    </location>
</feature>
<dbReference type="SUPFAM" id="SSF52540">
    <property type="entry name" value="P-loop containing nucleoside triphosphate hydrolases"/>
    <property type="match status" value="2"/>
</dbReference>
<feature type="compositionally biased region" description="Acidic residues" evidence="18">
    <location>
        <begin position="343"/>
        <end position="354"/>
    </location>
</feature>
<dbReference type="CDD" id="cd18002">
    <property type="entry name" value="DEXQc_INO80"/>
    <property type="match status" value="1"/>
</dbReference>
<keyword evidence="14" id="KW-0539">Nucleus</keyword>
<dbReference type="InterPro" id="IPR031047">
    <property type="entry name" value="DEXQc_INO80"/>
</dbReference>
<evidence type="ECO:0000256" key="11">
    <source>
        <dbReference type="ARBA" id="ARBA00023159"/>
    </source>
</evidence>
<dbReference type="CDD" id="cd18793">
    <property type="entry name" value="SF2_C_SNF"/>
    <property type="match status" value="1"/>
</dbReference>
<dbReference type="PROSITE" id="PS51413">
    <property type="entry name" value="DBINO"/>
    <property type="match status" value="1"/>
</dbReference>
<dbReference type="Gene3D" id="3.40.50.10810">
    <property type="entry name" value="Tandem AAA-ATPase domain"/>
    <property type="match status" value="1"/>
</dbReference>
<keyword evidence="10 16" id="KW-0238">DNA-binding</keyword>
<dbReference type="GO" id="GO:0006281">
    <property type="term" value="P:DNA repair"/>
    <property type="evidence" value="ECO:0007669"/>
    <property type="project" value="UniProtKB-UniRule"/>
</dbReference>
<feature type="compositionally biased region" description="Basic and acidic residues" evidence="18">
    <location>
        <begin position="115"/>
        <end position="151"/>
    </location>
</feature>
<accession>A0A316Z0Z8</accession>
<feature type="compositionally biased region" description="Basic and acidic residues" evidence="18">
    <location>
        <begin position="81"/>
        <end position="98"/>
    </location>
</feature>
<comment type="subunit">
    <text evidence="16">Component of the INO80 chromatin-remodeling complex.</text>
</comment>
<feature type="compositionally biased region" description="Basic and acidic residues" evidence="18">
    <location>
        <begin position="853"/>
        <end position="862"/>
    </location>
</feature>
<feature type="region of interest" description="Disordered" evidence="18">
    <location>
        <begin position="459"/>
        <end position="481"/>
    </location>
</feature>
<feature type="region of interest" description="Disordered" evidence="18">
    <location>
        <begin position="851"/>
        <end position="885"/>
    </location>
</feature>
<dbReference type="InterPro" id="IPR050520">
    <property type="entry name" value="INO80/SWR1_helicase"/>
</dbReference>
<keyword evidence="4" id="KW-0547">Nucleotide-binding</keyword>
<dbReference type="Pfam" id="PF00176">
    <property type="entry name" value="SNF2-rel_dom"/>
    <property type="match status" value="1"/>
</dbReference>
<dbReference type="Gene3D" id="3.40.50.300">
    <property type="entry name" value="P-loop containing nucleotide triphosphate hydrolases"/>
    <property type="match status" value="1"/>
</dbReference>
<dbReference type="SMART" id="SM00490">
    <property type="entry name" value="HELICc"/>
    <property type="match status" value="1"/>
</dbReference>
<evidence type="ECO:0000259" key="21">
    <source>
        <dbReference type="PROSITE" id="PS51413"/>
    </source>
</evidence>
<dbReference type="InterPro" id="IPR014001">
    <property type="entry name" value="Helicase_ATP-bd"/>
</dbReference>
<feature type="compositionally biased region" description="Low complexity" evidence="18">
    <location>
        <begin position="785"/>
        <end position="798"/>
    </location>
</feature>
<evidence type="ECO:0000313" key="23">
    <source>
        <dbReference type="Proteomes" id="UP000245946"/>
    </source>
</evidence>
<evidence type="ECO:0000256" key="5">
    <source>
        <dbReference type="ARBA" id="ARBA00022763"/>
    </source>
</evidence>
<dbReference type="GO" id="GO:0006351">
    <property type="term" value="P:DNA-templated transcription"/>
    <property type="evidence" value="ECO:0007669"/>
    <property type="project" value="InterPro"/>
</dbReference>
<comment type="subcellular location">
    <subcellularLocation>
        <location evidence="1 16">Nucleus</location>
    </subcellularLocation>
</comment>
<feature type="region of interest" description="Disordered" evidence="18">
    <location>
        <begin position="766"/>
        <end position="821"/>
    </location>
</feature>
<feature type="domain" description="DBINO" evidence="21">
    <location>
        <begin position="642"/>
        <end position="767"/>
    </location>
</feature>
<dbReference type="InterPro" id="IPR027417">
    <property type="entry name" value="P-loop_NTPase"/>
</dbReference>
<proteinExistence type="inferred from homology"/>
<dbReference type="EMBL" id="KZ819307">
    <property type="protein sequence ID" value="PWN95006.1"/>
    <property type="molecule type" value="Genomic_DNA"/>
</dbReference>
<evidence type="ECO:0000256" key="6">
    <source>
        <dbReference type="ARBA" id="ARBA00022801"/>
    </source>
</evidence>
<evidence type="ECO:0000256" key="3">
    <source>
        <dbReference type="ARBA" id="ARBA00019805"/>
    </source>
</evidence>
<feature type="coiled-coil region" evidence="17">
    <location>
        <begin position="706"/>
        <end position="750"/>
    </location>
</feature>
<comment type="domain">
    <text evidence="16">The DBINO region is involved in binding to DNA.</text>
</comment>
<organism evidence="22 23">
    <name type="scientific">Tilletiopsis washingtonensis</name>
    <dbReference type="NCBI Taxonomy" id="58919"/>
    <lineage>
        <taxon>Eukaryota</taxon>
        <taxon>Fungi</taxon>
        <taxon>Dikarya</taxon>
        <taxon>Basidiomycota</taxon>
        <taxon>Ustilaginomycotina</taxon>
        <taxon>Exobasidiomycetes</taxon>
        <taxon>Entylomatales</taxon>
        <taxon>Entylomatales incertae sedis</taxon>
        <taxon>Tilletiopsis</taxon>
    </lineage>
</organism>
<keyword evidence="7 16" id="KW-0067">ATP-binding</keyword>
<keyword evidence="8" id="KW-0805">Transcription regulation</keyword>
<dbReference type="GO" id="GO:0140658">
    <property type="term" value="F:ATP-dependent chromatin remodeler activity"/>
    <property type="evidence" value="ECO:0007669"/>
    <property type="project" value="InterPro"/>
</dbReference>
<feature type="domain" description="Helicase C-terminal" evidence="20">
    <location>
        <begin position="1493"/>
        <end position="1648"/>
    </location>
</feature>
<comment type="catalytic activity">
    <reaction evidence="15 16">
        <text>ATP + H2O = ADP + phosphate + H(+)</text>
        <dbReference type="Rhea" id="RHEA:13065"/>
        <dbReference type="ChEBI" id="CHEBI:15377"/>
        <dbReference type="ChEBI" id="CHEBI:15378"/>
        <dbReference type="ChEBI" id="CHEBI:30616"/>
        <dbReference type="ChEBI" id="CHEBI:43474"/>
        <dbReference type="ChEBI" id="CHEBI:456216"/>
    </reaction>
</comment>
<feature type="region of interest" description="Disordered" evidence="18">
    <location>
        <begin position="591"/>
        <end position="617"/>
    </location>
</feature>
<evidence type="ECO:0000256" key="13">
    <source>
        <dbReference type="ARBA" id="ARBA00023204"/>
    </source>
</evidence>
<dbReference type="InterPro" id="IPR020838">
    <property type="entry name" value="DBINO"/>
</dbReference>
<evidence type="ECO:0000256" key="1">
    <source>
        <dbReference type="ARBA" id="ARBA00004123"/>
    </source>
</evidence>
<evidence type="ECO:0000256" key="7">
    <source>
        <dbReference type="ARBA" id="ARBA00022840"/>
    </source>
</evidence>
<dbReference type="SMART" id="SM00487">
    <property type="entry name" value="DEXDc"/>
    <property type="match status" value="1"/>
</dbReference>